<evidence type="ECO:0000256" key="1">
    <source>
        <dbReference type="ARBA" id="ARBA00004141"/>
    </source>
</evidence>
<dbReference type="Pfam" id="PF07681">
    <property type="entry name" value="DoxX"/>
    <property type="match status" value="1"/>
</dbReference>
<proteinExistence type="predicted"/>
<dbReference type="GO" id="GO:0016020">
    <property type="term" value="C:membrane"/>
    <property type="evidence" value="ECO:0007669"/>
    <property type="project" value="UniProtKB-SubCell"/>
</dbReference>
<evidence type="ECO:0000256" key="2">
    <source>
        <dbReference type="ARBA" id="ARBA00022692"/>
    </source>
</evidence>
<feature type="transmembrane region" description="Helical" evidence="5">
    <location>
        <begin position="74"/>
        <end position="93"/>
    </location>
</feature>
<dbReference type="Proteomes" id="UP000184522">
    <property type="component" value="Unassembled WGS sequence"/>
</dbReference>
<name>A0A1M5UPH0_9FLAO</name>
<evidence type="ECO:0000256" key="3">
    <source>
        <dbReference type="ARBA" id="ARBA00022989"/>
    </source>
</evidence>
<reference evidence="7" key="1">
    <citation type="submission" date="2016-11" db="EMBL/GenBank/DDBJ databases">
        <authorList>
            <person name="Varghese N."/>
            <person name="Submissions S."/>
        </authorList>
    </citation>
    <scope>NUCLEOTIDE SEQUENCE [LARGE SCALE GENOMIC DNA]</scope>
    <source>
        <strain evidence="7">DSM 25330</strain>
    </source>
</reference>
<evidence type="ECO:0000313" key="6">
    <source>
        <dbReference type="EMBL" id="SHH64840.1"/>
    </source>
</evidence>
<keyword evidence="2 5" id="KW-0812">Transmembrane</keyword>
<evidence type="ECO:0000256" key="4">
    <source>
        <dbReference type="ARBA" id="ARBA00023136"/>
    </source>
</evidence>
<feature type="transmembrane region" description="Helical" evidence="5">
    <location>
        <begin position="12"/>
        <end position="31"/>
    </location>
</feature>
<feature type="transmembrane region" description="Helical" evidence="5">
    <location>
        <begin position="105"/>
        <end position="124"/>
    </location>
</feature>
<dbReference type="AlphaFoldDB" id="A0A1M5UPH0"/>
<accession>A0A1M5UPH0</accession>
<protein>
    <submittedName>
        <fullName evidence="6">Uncharacterized membrane protein YphA, DoxX/SURF4 family</fullName>
    </submittedName>
</protein>
<keyword evidence="4 5" id="KW-0472">Membrane</keyword>
<gene>
    <name evidence="6" type="ORF">SAMN05444148_2553</name>
</gene>
<keyword evidence="3 5" id="KW-1133">Transmembrane helix</keyword>
<dbReference type="EMBL" id="FQWS01000002">
    <property type="protein sequence ID" value="SHH64840.1"/>
    <property type="molecule type" value="Genomic_DNA"/>
</dbReference>
<evidence type="ECO:0000256" key="5">
    <source>
        <dbReference type="SAM" id="Phobius"/>
    </source>
</evidence>
<feature type="transmembrane region" description="Helical" evidence="5">
    <location>
        <begin position="51"/>
        <end position="69"/>
    </location>
</feature>
<organism evidence="6 7">
    <name type="scientific">Winogradskyella jejuensis</name>
    <dbReference type="NCBI Taxonomy" id="1089305"/>
    <lineage>
        <taxon>Bacteria</taxon>
        <taxon>Pseudomonadati</taxon>
        <taxon>Bacteroidota</taxon>
        <taxon>Flavobacteriia</taxon>
        <taxon>Flavobacteriales</taxon>
        <taxon>Flavobacteriaceae</taxon>
        <taxon>Winogradskyella</taxon>
    </lineage>
</organism>
<dbReference type="STRING" id="1089305.SAMN05444148_2553"/>
<dbReference type="InterPro" id="IPR032808">
    <property type="entry name" value="DoxX"/>
</dbReference>
<keyword evidence="7" id="KW-1185">Reference proteome</keyword>
<evidence type="ECO:0000313" key="7">
    <source>
        <dbReference type="Proteomes" id="UP000184522"/>
    </source>
</evidence>
<sequence>MLNNQLEYFMKYIKLIIRIAIAVILIQTLRFKFTAHPDSVYIFTEVGLEPYGRIGIGVVELVASILILIPRTTWLGSLAVIGIIGGAIMMHLTQLGIEINNDNGLLFYTAIVTFLLSVVSLWFARKDIPIIGKKWFSAHSN</sequence>
<comment type="subcellular location">
    <subcellularLocation>
        <location evidence="1">Membrane</location>
        <topology evidence="1">Multi-pass membrane protein</topology>
    </subcellularLocation>
</comment>